<keyword evidence="3" id="KW-1185">Reference proteome</keyword>
<dbReference type="KEGG" id="bcou:IC761_10110"/>
<dbReference type="EMBL" id="CP061379">
    <property type="protein sequence ID" value="QPF93589.1"/>
    <property type="molecule type" value="Genomic_DNA"/>
</dbReference>
<sequence length="60" mass="6519">MMGLAFRRLHSYGPALWAFVAFMLVASAAILCLGPYRYPAEARAKATEQRAVDTTVTGQA</sequence>
<accession>A0A7S9DAV9</accession>
<evidence type="ECO:0000313" key="2">
    <source>
        <dbReference type="EMBL" id="QPF93589.1"/>
    </source>
</evidence>
<evidence type="ECO:0000313" key="3">
    <source>
        <dbReference type="Proteomes" id="UP000594621"/>
    </source>
</evidence>
<keyword evidence="1" id="KW-1133">Transmembrane helix</keyword>
<dbReference type="RefSeq" id="WP_195803098.1">
    <property type="nucleotide sequence ID" value="NZ_CP061379.1"/>
</dbReference>
<keyword evidence="1" id="KW-0472">Membrane</keyword>
<proteinExistence type="predicted"/>
<dbReference type="AlphaFoldDB" id="A0A7S9DAV9"/>
<name>A0A7S9DAV9_9BRAD</name>
<feature type="transmembrane region" description="Helical" evidence="1">
    <location>
        <begin position="15"/>
        <end position="36"/>
    </location>
</feature>
<dbReference type="Proteomes" id="UP000594621">
    <property type="component" value="Chromosome"/>
</dbReference>
<organism evidence="2 3">
    <name type="scientific">Bradyrhizobium commune</name>
    <dbReference type="NCBI Taxonomy" id="83627"/>
    <lineage>
        <taxon>Bacteria</taxon>
        <taxon>Pseudomonadati</taxon>
        <taxon>Pseudomonadota</taxon>
        <taxon>Alphaproteobacteria</taxon>
        <taxon>Hyphomicrobiales</taxon>
        <taxon>Nitrobacteraceae</taxon>
        <taxon>Bradyrhizobium</taxon>
    </lineage>
</organism>
<protein>
    <submittedName>
        <fullName evidence="2">Uncharacterized protein</fullName>
    </submittedName>
</protein>
<keyword evidence="1" id="KW-0812">Transmembrane</keyword>
<evidence type="ECO:0000256" key="1">
    <source>
        <dbReference type="SAM" id="Phobius"/>
    </source>
</evidence>
<reference evidence="2 3" key="1">
    <citation type="submission" date="2020-09" db="EMBL/GenBank/DDBJ databases">
        <title>Complete genomes of bradyrhizobia occurring on native shrubby legumes in Australia.</title>
        <authorList>
            <person name="Lafay B."/>
        </authorList>
    </citation>
    <scope>NUCLEOTIDE SEQUENCE [LARGE SCALE GENOMIC DNA]</scope>
    <source>
        <strain evidence="2 3">BDV5040</strain>
    </source>
</reference>
<gene>
    <name evidence="2" type="ORF">IC761_10110</name>
</gene>